<accession>A0A7R7ZLJ8</accession>
<dbReference type="EMBL" id="AP024417">
    <property type="protein sequence ID" value="BCR85202.1"/>
    <property type="molecule type" value="Genomic_DNA"/>
</dbReference>
<reference evidence="3" key="2">
    <citation type="submission" date="2021-02" db="EMBL/GenBank/DDBJ databases">
        <title>Aspergillus chevalieri M1 genome sequence.</title>
        <authorList>
            <person name="Kadooka C."/>
            <person name="Mori K."/>
            <person name="Futagami T."/>
        </authorList>
    </citation>
    <scope>NUCLEOTIDE SEQUENCE</scope>
    <source>
        <strain evidence="3">M1</strain>
    </source>
</reference>
<evidence type="ECO:0000256" key="2">
    <source>
        <dbReference type="ARBA" id="ARBA00023242"/>
    </source>
</evidence>
<dbReference type="Proteomes" id="UP000637239">
    <property type="component" value="Chromosome 2"/>
</dbReference>
<evidence type="ECO:0000313" key="3">
    <source>
        <dbReference type="EMBL" id="BCR85202.1"/>
    </source>
</evidence>
<dbReference type="PANTHER" id="PTHR37534">
    <property type="entry name" value="TRANSCRIPTIONAL ACTIVATOR PROTEIN UGA3"/>
    <property type="match status" value="1"/>
</dbReference>
<keyword evidence="4" id="KW-1185">Reference proteome</keyword>
<dbReference type="GO" id="GO:0003700">
    <property type="term" value="F:DNA-binding transcription factor activity"/>
    <property type="evidence" value="ECO:0007669"/>
    <property type="project" value="TreeGrafter"/>
</dbReference>
<dbReference type="RefSeq" id="XP_043133724.1">
    <property type="nucleotide sequence ID" value="XM_043284988.1"/>
</dbReference>
<gene>
    <name evidence="3" type="ORF">ACHE_20660S</name>
</gene>
<evidence type="ECO:0000256" key="1">
    <source>
        <dbReference type="ARBA" id="ARBA00004123"/>
    </source>
</evidence>
<proteinExistence type="predicted"/>
<dbReference type="KEGG" id="ache:ACHE_20660S"/>
<dbReference type="GeneID" id="66979561"/>
<keyword evidence="2" id="KW-0539">Nucleus</keyword>
<name>A0A7R7ZLJ8_ASPCH</name>
<dbReference type="GO" id="GO:0005634">
    <property type="term" value="C:nucleus"/>
    <property type="evidence" value="ECO:0007669"/>
    <property type="project" value="UniProtKB-SubCell"/>
</dbReference>
<dbReference type="Pfam" id="PF11951">
    <property type="entry name" value="Fungal_trans_2"/>
    <property type="match status" value="1"/>
</dbReference>
<organism evidence="3 4">
    <name type="scientific">Aspergillus chevalieri</name>
    <name type="common">Eurotium chevalieri</name>
    <dbReference type="NCBI Taxonomy" id="182096"/>
    <lineage>
        <taxon>Eukaryota</taxon>
        <taxon>Fungi</taxon>
        <taxon>Dikarya</taxon>
        <taxon>Ascomycota</taxon>
        <taxon>Pezizomycotina</taxon>
        <taxon>Eurotiomycetes</taxon>
        <taxon>Eurotiomycetidae</taxon>
        <taxon>Eurotiales</taxon>
        <taxon>Aspergillaceae</taxon>
        <taxon>Aspergillus</taxon>
        <taxon>Aspergillus subgen. Aspergillus</taxon>
    </lineage>
</organism>
<reference evidence="3" key="1">
    <citation type="submission" date="2021-01" db="EMBL/GenBank/DDBJ databases">
        <authorList>
            <consortium name="Aspergillus chevalieri M1 genome sequencing consortium"/>
            <person name="Kazuki M."/>
            <person name="Futagami T."/>
        </authorList>
    </citation>
    <scope>NUCLEOTIDE SEQUENCE</scope>
    <source>
        <strain evidence="3">M1</strain>
    </source>
</reference>
<dbReference type="PANTHER" id="PTHR37534:SF49">
    <property type="entry name" value="LYSINE BIOSYNTHESIS REGULATORY PROTEIN LYS14"/>
    <property type="match status" value="1"/>
</dbReference>
<protein>
    <submittedName>
        <fullName evidence="3">Uncharacterized protein</fullName>
    </submittedName>
</protein>
<sequence>MTVRATLTELAVEYRLKAIRSLGETLQNGISAGFNEDERDGIFATIQILLLQDKIFESGVSAHGVHITGALSICNQLRLSDTLRREDKRTIFFLGNLAWLDVIRSLADPERLCFSSQLRETIIKLSDIKFEQVNGCPRALFLIMGGVLEHAKAHAAGQMEDAQFEVLLEAARQNLFSWRSTSFSYPSDDSRWFAVAEAFRHACILHTSRLLDATQPAEAPIIQQSVTAILDAAAEIPPDCYLLELLVMPLFIAGTDTLSAHARHYVLLRLEHIKFRAGFGNPLPNSLLQSVWDARANQPKKEHENIPWMRFVNVVKRESPLYPANLYRQGKRV</sequence>
<dbReference type="GO" id="GO:0000976">
    <property type="term" value="F:transcription cis-regulatory region binding"/>
    <property type="evidence" value="ECO:0007669"/>
    <property type="project" value="TreeGrafter"/>
</dbReference>
<dbReference type="AlphaFoldDB" id="A0A7R7ZLJ8"/>
<comment type="subcellular location">
    <subcellularLocation>
        <location evidence="1">Nucleus</location>
    </subcellularLocation>
</comment>
<evidence type="ECO:0000313" key="4">
    <source>
        <dbReference type="Proteomes" id="UP000637239"/>
    </source>
</evidence>
<dbReference type="InterPro" id="IPR021858">
    <property type="entry name" value="Fun_TF"/>
</dbReference>
<dbReference type="GO" id="GO:0045944">
    <property type="term" value="P:positive regulation of transcription by RNA polymerase II"/>
    <property type="evidence" value="ECO:0007669"/>
    <property type="project" value="TreeGrafter"/>
</dbReference>